<evidence type="ECO:0000313" key="2">
    <source>
        <dbReference type="EMBL" id="KIQ64856.1"/>
    </source>
</evidence>
<comment type="caution">
    <text evidence="2">The sequence shown here is derived from an EMBL/GenBank/DDBJ whole genome shotgun (WGS) entry which is preliminary data.</text>
</comment>
<sequence>MPHVRGPNLALRSRMAEAGWNGPALAAALQKVARESGFSVGYDRTTVAHWLSGTQPRHPGPQLLEEAFARRLGRPVARAELGLRPADPTGGEDGEPEPADVLAGLRRLHSRPYSGDCSDETFQPPLFRIRLLPAPRSAPPSTPSGVPAGPAVPPSRFAPALRRSGPERVGARQVEAVREMTAFGARHYDGYGGAIARSPLLGYLRDHVLPWLTSSAGDLRHRELLVAASQLVRLVGRTYTDDNRHGEAQRHYRFAYRLAAEAQDGQAQAMALRDQSTQAGALGHQAYASRLADAAAEHLPSDAAPGVRAFVLAQQAVAAARLRQSDEALRLLEAAQQWATRSASEGGPHRYPEPALLYQAAQVHHSLRATELSLSYLRASLRARPAEEHRTIGVSLLQLAHLELDAGNIHQARRAYTSFRERHDALRSPATSAQLSRLEGRFTRLGA</sequence>
<evidence type="ECO:0000313" key="3">
    <source>
        <dbReference type="Proteomes" id="UP000032066"/>
    </source>
</evidence>
<protein>
    <recommendedName>
        <fullName evidence="4">Regulatory protein</fullName>
    </recommendedName>
</protein>
<proteinExistence type="predicted"/>
<organism evidence="2 3">
    <name type="scientific">Kitasatospora griseola</name>
    <name type="common">Streptomyces griseolosporeus</name>
    <dbReference type="NCBI Taxonomy" id="2064"/>
    <lineage>
        <taxon>Bacteria</taxon>
        <taxon>Bacillati</taxon>
        <taxon>Actinomycetota</taxon>
        <taxon>Actinomycetes</taxon>
        <taxon>Kitasatosporales</taxon>
        <taxon>Streptomycetaceae</taxon>
        <taxon>Kitasatospora</taxon>
    </lineage>
</organism>
<reference evidence="2 3" key="1">
    <citation type="submission" date="2015-02" db="EMBL/GenBank/DDBJ databases">
        <title>Draft genome sequence of Kitasatospora griseola MF730-N6, a bafilomycin, terpentecin and satosporin producer.</title>
        <authorList>
            <person name="Arens J.C."/>
            <person name="Haltli B."/>
            <person name="Kerr R.G."/>
        </authorList>
    </citation>
    <scope>NUCLEOTIDE SEQUENCE [LARGE SCALE GENOMIC DNA]</scope>
    <source>
        <strain evidence="2 3">MF730-N6</strain>
    </source>
</reference>
<evidence type="ECO:0000256" key="1">
    <source>
        <dbReference type="SAM" id="MobiDB-lite"/>
    </source>
</evidence>
<dbReference type="PATRIC" id="fig|2064.6.peg.2607"/>
<dbReference type="RefSeq" id="WP_043910709.1">
    <property type="nucleotide sequence ID" value="NZ_JXZB01000002.1"/>
</dbReference>
<evidence type="ECO:0008006" key="4">
    <source>
        <dbReference type="Google" id="ProtNLM"/>
    </source>
</evidence>
<feature type="region of interest" description="Disordered" evidence="1">
    <location>
        <begin position="134"/>
        <end position="170"/>
    </location>
</feature>
<dbReference type="Proteomes" id="UP000032066">
    <property type="component" value="Unassembled WGS sequence"/>
</dbReference>
<dbReference type="STRING" id="2064.TR51_12130"/>
<dbReference type="OrthoDB" id="3213425at2"/>
<keyword evidence="3" id="KW-1185">Reference proteome</keyword>
<gene>
    <name evidence="2" type="ORF">TR51_12130</name>
</gene>
<name>A0A0D0P027_KITGR</name>
<accession>A0A0D0P027</accession>
<dbReference type="AlphaFoldDB" id="A0A0D0P027"/>
<dbReference type="EMBL" id="JXZB01000002">
    <property type="protein sequence ID" value="KIQ64856.1"/>
    <property type="molecule type" value="Genomic_DNA"/>
</dbReference>